<feature type="domain" description="Phosphatidic acid phosphatase type 2/haloperoxidase" evidence="2">
    <location>
        <begin position="343"/>
        <end position="442"/>
    </location>
</feature>
<dbReference type="PANTHER" id="PTHR34599">
    <property type="entry name" value="PEROXIDASE-RELATED"/>
    <property type="match status" value="1"/>
</dbReference>
<dbReference type="Proteomes" id="UP000604117">
    <property type="component" value="Unassembled WGS sequence"/>
</dbReference>
<dbReference type="Gene3D" id="1.10.606.20">
    <property type="match status" value="1"/>
</dbReference>
<reference evidence="3 4" key="1">
    <citation type="submission" date="2021-01" db="EMBL/GenBank/DDBJ databases">
        <title>Whole genome shotgun sequence of Asanoa siamensis NBRC 107932.</title>
        <authorList>
            <person name="Komaki H."/>
            <person name="Tamura T."/>
        </authorList>
    </citation>
    <scope>NUCLEOTIDE SEQUENCE [LARGE SCALE GENOMIC DNA]</scope>
    <source>
        <strain evidence="3 4">NBRC 107932</strain>
    </source>
</reference>
<feature type="compositionally biased region" description="Polar residues" evidence="1">
    <location>
        <begin position="165"/>
        <end position="181"/>
    </location>
</feature>
<dbReference type="CDD" id="cd03398">
    <property type="entry name" value="PAP2_haloperoxidase"/>
    <property type="match status" value="1"/>
</dbReference>
<evidence type="ECO:0000313" key="4">
    <source>
        <dbReference type="Proteomes" id="UP000604117"/>
    </source>
</evidence>
<dbReference type="RefSeq" id="WP_203714390.1">
    <property type="nucleotide sequence ID" value="NZ_BONE01000027.1"/>
</dbReference>
<comment type="caution">
    <text evidence="3">The sequence shown here is derived from an EMBL/GenBank/DDBJ whole genome shotgun (WGS) entry which is preliminary data.</text>
</comment>
<name>A0ABQ4CRY5_9ACTN</name>
<dbReference type="PANTHER" id="PTHR34599:SF2">
    <property type="entry name" value="TRAF-TYPE DOMAIN-CONTAINING PROTEIN"/>
    <property type="match status" value="1"/>
</dbReference>
<sequence>MTARLSRRRLLTTAGAAAVAIGGATTLTRTPAAAIDRGFDKTLFWNRVLLGSFRAAVGNPAASPTLLSRAGAMLHLAMYDAYNSFVTLGTPYLGRYSRIGNFSYDITQNVNWAAYRALSAAFPTHDFRQALADSNSFPPIGEPGPEGWSTSIGEEAAVAVINNRANDGSNNTTPYQVSTAPGQWRPTGSGDAKTPNWGLVRPFSLTSGSQFRPPLPGGFANATAMLQSAAYKAQFDEVRDLGRDTSTVRTQEQTNIAFFWANDLDGTYKPPGQLFHHTTQVTQARKRTEAQNMKLFALVAIAMADAGIASWDAKYQTSIDLWRPESGIREAAGDGNPNTTPITDWKPLSVQRDGVTRFSPNFPAYVSGHATFGAAWAGIMRRYFNSDSMPEVLTTEDPHAVGVTRAPGTFTAAARENGRSRIYLGVHWQWDADQGYNTGEAIANQVFNSRLR</sequence>
<organism evidence="3 4">
    <name type="scientific">Asanoa siamensis</name>
    <dbReference type="NCBI Taxonomy" id="926357"/>
    <lineage>
        <taxon>Bacteria</taxon>
        <taxon>Bacillati</taxon>
        <taxon>Actinomycetota</taxon>
        <taxon>Actinomycetes</taxon>
        <taxon>Micromonosporales</taxon>
        <taxon>Micromonosporaceae</taxon>
        <taxon>Asanoa</taxon>
    </lineage>
</organism>
<protein>
    <recommendedName>
        <fullName evidence="2">Phosphatidic acid phosphatase type 2/haloperoxidase domain-containing protein</fullName>
    </recommendedName>
</protein>
<dbReference type="InterPro" id="IPR006311">
    <property type="entry name" value="TAT_signal"/>
</dbReference>
<dbReference type="InterPro" id="IPR036938">
    <property type="entry name" value="PAP2/HPO_sf"/>
</dbReference>
<feature type="region of interest" description="Disordered" evidence="1">
    <location>
        <begin position="165"/>
        <end position="196"/>
    </location>
</feature>
<accession>A0ABQ4CRY5</accession>
<evidence type="ECO:0000259" key="2">
    <source>
        <dbReference type="Pfam" id="PF01569"/>
    </source>
</evidence>
<keyword evidence="4" id="KW-1185">Reference proteome</keyword>
<dbReference type="InterPro" id="IPR052559">
    <property type="entry name" value="V-haloperoxidase"/>
</dbReference>
<proteinExistence type="predicted"/>
<dbReference type="SUPFAM" id="SSF48317">
    <property type="entry name" value="Acid phosphatase/Vanadium-dependent haloperoxidase"/>
    <property type="match status" value="1"/>
</dbReference>
<dbReference type="PROSITE" id="PS51318">
    <property type="entry name" value="TAT"/>
    <property type="match status" value="1"/>
</dbReference>
<dbReference type="EMBL" id="BONE01000027">
    <property type="protein sequence ID" value="GIF74056.1"/>
    <property type="molecule type" value="Genomic_DNA"/>
</dbReference>
<dbReference type="InterPro" id="IPR000326">
    <property type="entry name" value="PAP2/HPO"/>
</dbReference>
<evidence type="ECO:0000313" key="3">
    <source>
        <dbReference type="EMBL" id="GIF74056.1"/>
    </source>
</evidence>
<evidence type="ECO:0000256" key="1">
    <source>
        <dbReference type="SAM" id="MobiDB-lite"/>
    </source>
</evidence>
<gene>
    <name evidence="3" type="ORF">Asi02nite_35740</name>
</gene>
<dbReference type="Pfam" id="PF01569">
    <property type="entry name" value="PAP2"/>
    <property type="match status" value="1"/>
</dbReference>